<feature type="region of interest" description="Disordered" evidence="2">
    <location>
        <begin position="1374"/>
        <end position="1424"/>
    </location>
</feature>
<feature type="region of interest" description="Disordered" evidence="2">
    <location>
        <begin position="1148"/>
        <end position="1232"/>
    </location>
</feature>
<dbReference type="Gene3D" id="2.30.42.10">
    <property type="match status" value="4"/>
</dbReference>
<feature type="domain" description="PDZ" evidence="4">
    <location>
        <begin position="788"/>
        <end position="878"/>
    </location>
</feature>
<dbReference type="RefSeq" id="XP_019621901.1">
    <property type="nucleotide sequence ID" value="XM_019766342.1"/>
</dbReference>
<dbReference type="Gene3D" id="2.30.30.40">
    <property type="entry name" value="SH3 Domains"/>
    <property type="match status" value="1"/>
</dbReference>
<feature type="domain" description="PDZ" evidence="4">
    <location>
        <begin position="1760"/>
        <end position="1840"/>
    </location>
</feature>
<feature type="compositionally biased region" description="Basic and acidic residues" evidence="2">
    <location>
        <begin position="1436"/>
        <end position="1447"/>
    </location>
</feature>
<dbReference type="SMART" id="SM00114">
    <property type="entry name" value="CARD"/>
    <property type="match status" value="1"/>
</dbReference>
<feature type="compositionally biased region" description="Polar residues" evidence="2">
    <location>
        <begin position="1470"/>
        <end position="1479"/>
    </location>
</feature>
<keyword evidence="1" id="KW-0175">Coiled coil</keyword>
<feature type="domain" description="PDZ" evidence="4">
    <location>
        <begin position="1560"/>
        <end position="1627"/>
    </location>
</feature>
<dbReference type="SUPFAM" id="SSF47986">
    <property type="entry name" value="DEATH domain"/>
    <property type="match status" value="1"/>
</dbReference>
<feature type="compositionally biased region" description="Polar residues" evidence="2">
    <location>
        <begin position="1664"/>
        <end position="1684"/>
    </location>
</feature>
<dbReference type="CDD" id="cd06767">
    <property type="entry name" value="PDZ3_DLG5-like"/>
    <property type="match status" value="1"/>
</dbReference>
<dbReference type="InterPro" id="IPR035537">
    <property type="entry name" value="DLG5_SH3"/>
</dbReference>
<evidence type="ECO:0000259" key="5">
    <source>
        <dbReference type="PROSITE" id="PS50209"/>
    </source>
</evidence>
<dbReference type="InterPro" id="IPR001315">
    <property type="entry name" value="CARD"/>
</dbReference>
<protein>
    <submittedName>
        <fullName evidence="7">Disks large homolog 5-like isoform X1</fullName>
    </submittedName>
</protein>
<dbReference type="GO" id="GO:0035331">
    <property type="term" value="P:negative regulation of hippo signaling"/>
    <property type="evidence" value="ECO:0007669"/>
    <property type="project" value="TreeGrafter"/>
</dbReference>
<dbReference type="CDD" id="cd06764">
    <property type="entry name" value="PDZ1_DLG5-like"/>
    <property type="match status" value="1"/>
</dbReference>
<evidence type="ECO:0000256" key="2">
    <source>
        <dbReference type="SAM" id="MobiDB-lite"/>
    </source>
</evidence>
<accession>A0A6P4YXB6</accession>
<dbReference type="Gene3D" id="3.40.50.300">
    <property type="entry name" value="P-loop containing nucleotide triphosphate hydrolases"/>
    <property type="match status" value="1"/>
</dbReference>
<evidence type="ECO:0000259" key="3">
    <source>
        <dbReference type="PROSITE" id="PS50052"/>
    </source>
</evidence>
<feature type="compositionally biased region" description="Polar residues" evidence="2">
    <location>
        <begin position="1487"/>
        <end position="1516"/>
    </location>
</feature>
<feature type="compositionally biased region" description="Low complexity" evidence="2">
    <location>
        <begin position="1199"/>
        <end position="1219"/>
    </location>
</feature>
<feature type="compositionally biased region" description="Basic residues" evidence="2">
    <location>
        <begin position="1949"/>
        <end position="1959"/>
    </location>
</feature>
<feature type="compositionally biased region" description="Pro residues" evidence="2">
    <location>
        <begin position="1081"/>
        <end position="1091"/>
    </location>
</feature>
<evidence type="ECO:0000259" key="4">
    <source>
        <dbReference type="PROSITE" id="PS50106"/>
    </source>
</evidence>
<dbReference type="InterPro" id="IPR008144">
    <property type="entry name" value="Guanylate_kin-like_dom"/>
</dbReference>
<dbReference type="SMART" id="SM00072">
    <property type="entry name" value="GuKc"/>
    <property type="match status" value="1"/>
</dbReference>
<feature type="compositionally biased region" description="Basic and acidic residues" evidence="2">
    <location>
        <begin position="1049"/>
        <end position="1058"/>
    </location>
</feature>
<dbReference type="SUPFAM" id="SSF50044">
    <property type="entry name" value="SH3-domain"/>
    <property type="match status" value="1"/>
</dbReference>
<dbReference type="InterPro" id="IPR011029">
    <property type="entry name" value="DEATH-like_dom_sf"/>
</dbReference>
<feature type="compositionally biased region" description="Basic and acidic residues" evidence="2">
    <location>
        <begin position="1016"/>
        <end position="1032"/>
    </location>
</feature>
<dbReference type="PROSITE" id="PS50052">
    <property type="entry name" value="GUANYLATE_KINASE_2"/>
    <property type="match status" value="1"/>
</dbReference>
<dbReference type="InterPro" id="IPR053004">
    <property type="entry name" value="MAGUK_Signaling_Regulators"/>
</dbReference>
<dbReference type="InterPro" id="IPR008145">
    <property type="entry name" value="GK/Ca_channel_bsu"/>
</dbReference>
<dbReference type="Pfam" id="PF00625">
    <property type="entry name" value="Guanylate_kin"/>
    <property type="match status" value="1"/>
</dbReference>
<feature type="region of interest" description="Disordered" evidence="2">
    <location>
        <begin position="94"/>
        <end position="150"/>
    </location>
</feature>
<dbReference type="InterPro" id="IPR001478">
    <property type="entry name" value="PDZ"/>
</dbReference>
<feature type="compositionally biased region" description="Basic and acidic residues" evidence="2">
    <location>
        <begin position="971"/>
        <end position="1004"/>
    </location>
</feature>
<dbReference type="CDD" id="cd06766">
    <property type="entry name" value="PDZ4_DLG5-like"/>
    <property type="match status" value="1"/>
</dbReference>
<keyword evidence="6" id="KW-1185">Reference proteome</keyword>
<feature type="compositionally biased region" description="Low complexity" evidence="2">
    <location>
        <begin position="1535"/>
        <end position="1550"/>
    </location>
</feature>
<dbReference type="KEGG" id="bbel:109468101"/>
<dbReference type="SUPFAM" id="SSF50156">
    <property type="entry name" value="PDZ domain-like"/>
    <property type="match status" value="4"/>
</dbReference>
<feature type="compositionally biased region" description="Low complexity" evidence="2">
    <location>
        <begin position="1936"/>
        <end position="1948"/>
    </location>
</feature>
<feature type="region of interest" description="Disordered" evidence="2">
    <location>
        <begin position="884"/>
        <end position="937"/>
    </location>
</feature>
<name>A0A6P4YXB6_BRABE</name>
<dbReference type="CDD" id="cd11860">
    <property type="entry name" value="SH3_DLG5"/>
    <property type="match status" value="1"/>
</dbReference>
<feature type="compositionally biased region" description="Polar residues" evidence="2">
    <location>
        <begin position="94"/>
        <end position="110"/>
    </location>
</feature>
<feature type="region of interest" description="Disordered" evidence="2">
    <location>
        <begin position="1436"/>
        <end position="1558"/>
    </location>
</feature>
<evidence type="ECO:0000313" key="6">
    <source>
        <dbReference type="Proteomes" id="UP000515135"/>
    </source>
</evidence>
<feature type="region of interest" description="Disordered" evidence="2">
    <location>
        <begin position="951"/>
        <end position="1101"/>
    </location>
</feature>
<feature type="compositionally biased region" description="Basic and acidic residues" evidence="2">
    <location>
        <begin position="1398"/>
        <end position="1417"/>
    </location>
</feature>
<feature type="compositionally biased region" description="Low complexity" evidence="2">
    <location>
        <begin position="1967"/>
        <end position="1978"/>
    </location>
</feature>
<dbReference type="Pfam" id="PF00619">
    <property type="entry name" value="CARD"/>
    <property type="match status" value="1"/>
</dbReference>
<feature type="coiled-coil region" evidence="1">
    <location>
        <begin position="154"/>
        <end position="224"/>
    </location>
</feature>
<dbReference type="Pfam" id="PF04822">
    <property type="entry name" value="Takusan"/>
    <property type="match status" value="1"/>
</dbReference>
<feature type="region of interest" description="Disordered" evidence="2">
    <location>
        <begin position="1309"/>
        <end position="1338"/>
    </location>
</feature>
<dbReference type="Proteomes" id="UP000515135">
    <property type="component" value="Unplaced"/>
</dbReference>
<evidence type="ECO:0000256" key="1">
    <source>
        <dbReference type="SAM" id="Coils"/>
    </source>
</evidence>
<dbReference type="PANTHER" id="PTHR46360">
    <property type="entry name" value="DISKS LARGE HOMOLOG 5"/>
    <property type="match status" value="1"/>
</dbReference>
<feature type="domain" description="Guanylate kinase-like" evidence="3">
    <location>
        <begin position="2001"/>
        <end position="2167"/>
    </location>
</feature>
<feature type="domain" description="PDZ" evidence="4">
    <location>
        <begin position="703"/>
        <end position="793"/>
    </location>
</feature>
<feature type="compositionally biased region" description="Polar residues" evidence="2">
    <location>
        <begin position="884"/>
        <end position="897"/>
    </location>
</feature>
<dbReference type="InterPro" id="IPR006907">
    <property type="entry name" value="DLG5_N"/>
</dbReference>
<dbReference type="InterPro" id="IPR036028">
    <property type="entry name" value="SH3-like_dom_sf"/>
</dbReference>
<feature type="domain" description="CARD" evidence="5">
    <location>
        <begin position="1"/>
        <end position="91"/>
    </location>
</feature>
<dbReference type="PROSITE" id="PS50209">
    <property type="entry name" value="CARD"/>
    <property type="match status" value="1"/>
</dbReference>
<sequence>MEDKHKELLQLHRAKFVECVKVERLWETLQGAGVLTPTDISDIQSSAQDDGGKVDKLLDLLLEKGSSAFQNLCVALEKTYPHLLTVMFLGSNQGTPTAGSSQSNVSTCTETDSEAEDSSKQLGRGGRYQPVMSGGSKGPKHTAMGSHPSQSDELTLLSLQLQKMQSERDNLRRKIKVYESGSKPLSSHDYERINAQCSEAMAELDSLKRQHVNTVERCDQAIKEADYHRNLENKLMHEQTELRHEMEVLKQHEMEAVSDRNRYLQELNELKRIREEEQQEMEDLRNQQRQVIRESGSSEILNQMYDTAVNKLDDLRKDYDTLRRRYADLMAKYSTSISRLEKAEEDNRRLKAEKEAFQDERNAAINERNCLKQQCTAAIRGYDKALRERDQALEANKQLQQQLDEAKNEVSQAMTMRLNVTKDLARVTEERNAAVQEYQLVMSERDTVHREIEQLQEKLNHKDKMLKETSQNKRATLDEIESLRRDVDNAHHERDQAVRERSDLLDRCYSEAFNKEKTQKELDEARNRFEMMKQERDIARQERSEALDHRDQILLEFHEAQQKKEAVSTECDQVSKELELMKKRVEALESDLRESLSEAEIAKRRRDWAFQERDKIVSERESIRTLCDKLRRERDRAVSDLAEAMRDSDEYKKQRNDTVREVKELRERLESMLEKEARMKQLMAHHSRDSAIDADSQEWEMETVEFKRDRSDMDMSELGFDIGVGSEDVHSPNDSPIIVTKVNKGSVVDGRLRENDRLLQVNDVPLTNADRSTALQAVRNCGRVINMVVKRRRLSSGKLLQPVHLNLTGGKDIGMSFDSGIFISNIVPGGVAAKEGLSVGDRIININGASVENKSVTEVSRLIQDSGDNIVLHVMKSSISQAPSLLNSSCTSSGHTISDSERRESPRPAFEAIPSAEELSPVKSSEASPRPSLVAGVNEIDRNSDVVRERDVVKQEVYHSRQDSFRGQTDQYRHAKQDSFHSLHEKQESYHSMHEKQDSYHSMHDLYPPPPMVHDTSPDPHHLPPPDNHHPASLDSQHALHEQPPPRPEPPRVSHPDPLHPSLLDCHHASIQEPQCADYDTPPPCPPPPPESAFEKPFQPTHAHAATTNILPSNVPREKVSKVSSGTWPKIREATDFAEKQYVNIYMSDRRKQPPKRPGIIGHFSPQEYKRGGPPTPPSRNSSGSFMAKYMHAHQSSDSSNATLTPPTSPNTSSATISPRQTPPQSTVKKVLPEAVPSVPSRDHVPTSHYATASFDGSVDYSIVSVRDDSVESLSSRQRQRPKSAPSQRQELTYYVDPAGQTFKRTVDVSPQGHPRNLDAMLSPRVSPSTKTINPRVPTDITRYLNPGSQQMPASAASTAVVRIRPTVPVYIASSRPSTASQPRHPPPEYQKQYSYPMDERRSSHSPVSRRDFHPTHEPSPSYDVAITHSRIHGRLPPERHSFESFHDPSAGIYTSPPDHHSMGSREFAGSNSSTNTFPATKPSRISFPSNSRTISNTRYRVSKTSLETGTSSGRSSPIMTPPATPTIPGEPTRGSLSSIKGSSQSITQTRRNRSEEPRYVTIEKGSEQLGISIKSGPYGGIFVSKVMEGSIAQQAGLEYGDRMLEYNGINLRNATEEQAALVLSQSEPGDKITMLVQYDPKKYEGKVSSSTTSLPSASGRSTPIGTPASTRTNSPIPSRSLQEFPQVDMPGRMTTPRARSLSPPSYSVALERPYSYPIKERAFAFLKRTSPVQGTGLYIRQFPVIPEETITTPPSEPRFVFLKKTSPDLGISLVGGNAVGIFVSEVKPNSPASGPSGLFPADQVLEFNGVNLRQATAEQATMELMKPAEKVTILAQYNLAKFKKIKDLPGDAFYIRVLFDRLAENDGELTMRKDDILFVENTMPQGMMGLWKAWAIDEEGNKIECGLIPSKNALEQELARKKSMSEIAGEEELKSASARRNSATARRSFFRRKKHQRNNSKDSRELGSLSDSVSSESIPIQEDGSLASYQRVERLDYHVPRPLVLLGPVWEAVADKLVLDNTDRFTKCVPEVMKVSPQSMEKGLTDNIFVDFRRRGSSFECTTAAAVKEICERSRHSILDIDILAIERLHRLQLYPIVLFMKWKGAKQIRETKDPRFLREKLTNKQAREMFEEGQRLEQDFSRYFTANIAGGSLTSMCEQIRIIVDQEQNKTLWIPSGSL</sequence>
<dbReference type="PANTHER" id="PTHR46360:SF1">
    <property type="entry name" value="DISKS LARGE HOMOLOG 5"/>
    <property type="match status" value="1"/>
</dbReference>
<organism evidence="6 7">
    <name type="scientific">Branchiostoma belcheri</name>
    <name type="common">Amphioxus</name>
    <dbReference type="NCBI Taxonomy" id="7741"/>
    <lineage>
        <taxon>Eukaryota</taxon>
        <taxon>Metazoa</taxon>
        <taxon>Chordata</taxon>
        <taxon>Cephalochordata</taxon>
        <taxon>Leptocardii</taxon>
        <taxon>Amphioxiformes</taxon>
        <taxon>Branchiostomatidae</taxon>
        <taxon>Branchiostoma</taxon>
    </lineage>
</organism>
<dbReference type="CDD" id="cd01671">
    <property type="entry name" value="CARD"/>
    <property type="match status" value="1"/>
</dbReference>
<dbReference type="SUPFAM" id="SSF52540">
    <property type="entry name" value="P-loop containing nucleoside triphosphate hydrolases"/>
    <property type="match status" value="1"/>
</dbReference>
<evidence type="ECO:0000313" key="7">
    <source>
        <dbReference type="RefSeq" id="XP_019621901.1"/>
    </source>
</evidence>
<dbReference type="GO" id="GO:0005886">
    <property type="term" value="C:plasma membrane"/>
    <property type="evidence" value="ECO:0007669"/>
    <property type="project" value="TreeGrafter"/>
</dbReference>
<dbReference type="InterPro" id="IPR036034">
    <property type="entry name" value="PDZ_sf"/>
</dbReference>
<dbReference type="OrthoDB" id="10067129at2759"/>
<dbReference type="InterPro" id="IPR027417">
    <property type="entry name" value="P-loop_NTPase"/>
</dbReference>
<dbReference type="PROSITE" id="PS50106">
    <property type="entry name" value="PDZ"/>
    <property type="match status" value="4"/>
</dbReference>
<feature type="coiled-coil region" evidence="1">
    <location>
        <begin position="260"/>
        <end position="682"/>
    </location>
</feature>
<feature type="compositionally biased region" description="Low complexity" evidence="2">
    <location>
        <begin position="1649"/>
        <end position="1662"/>
    </location>
</feature>
<dbReference type="Gene3D" id="1.10.533.10">
    <property type="entry name" value="Death Domain, Fas"/>
    <property type="match status" value="1"/>
</dbReference>
<dbReference type="Pfam" id="PF00595">
    <property type="entry name" value="PDZ"/>
    <property type="match status" value="4"/>
</dbReference>
<dbReference type="SMART" id="SM00228">
    <property type="entry name" value="PDZ"/>
    <property type="match status" value="4"/>
</dbReference>
<dbReference type="GO" id="GO:0042981">
    <property type="term" value="P:regulation of apoptotic process"/>
    <property type="evidence" value="ECO:0007669"/>
    <property type="project" value="InterPro"/>
</dbReference>
<feature type="region of interest" description="Disordered" evidence="2">
    <location>
        <begin position="1926"/>
        <end position="1978"/>
    </location>
</feature>
<feature type="compositionally biased region" description="Basic and acidic residues" evidence="2">
    <location>
        <begin position="951"/>
        <end position="964"/>
    </location>
</feature>
<feature type="region of interest" description="Disordered" evidence="2">
    <location>
        <begin position="1646"/>
        <end position="1705"/>
    </location>
</feature>
<dbReference type="GeneID" id="109468101"/>
<proteinExistence type="predicted"/>
<gene>
    <name evidence="7" type="primary">LOC109468101</name>
</gene>
<reference evidence="7" key="1">
    <citation type="submission" date="2025-08" db="UniProtKB">
        <authorList>
            <consortium name="RefSeq"/>
        </authorList>
    </citation>
    <scope>IDENTIFICATION</scope>
    <source>
        <tissue evidence="7">Gonad</tissue>
    </source>
</reference>